<name>A0A973ZZ68_9BRAD</name>
<evidence type="ECO:0000313" key="1">
    <source>
        <dbReference type="EMBL" id="NVI42690.1"/>
    </source>
</evidence>
<reference evidence="2" key="2">
    <citation type="journal article" date="2021" name="Int. J. Syst. Evol. Microbiol.">
        <title>Bradyrhizobium septentrionale sp. nov. (sv. septentrionale) and Bradyrhizobium quebecense sp. nov. (sv. septentrionale) associated with legumes native to Canada possess rearranged symbiosis genes and numerous insertion sequences.</title>
        <authorList>
            <person name="Bromfield E.S.P."/>
            <person name="Cloutier S."/>
        </authorList>
    </citation>
    <scope>NUCLEOTIDE SEQUENCE</scope>
    <source>
        <strain evidence="2">5S5</strain>
    </source>
</reference>
<proteinExistence type="predicted"/>
<dbReference type="Proteomes" id="UP001432046">
    <property type="component" value="Chromosome"/>
</dbReference>
<organism evidence="1">
    <name type="scientific">Bradyrhizobium septentrionale</name>
    <dbReference type="NCBI Taxonomy" id="1404411"/>
    <lineage>
        <taxon>Bacteria</taxon>
        <taxon>Pseudomonadati</taxon>
        <taxon>Pseudomonadota</taxon>
        <taxon>Alphaproteobacteria</taxon>
        <taxon>Hyphomicrobiales</taxon>
        <taxon>Nitrobacteraceae</taxon>
        <taxon>Bradyrhizobium</taxon>
    </lineage>
</organism>
<keyword evidence="3" id="KW-1185">Reference proteome</keyword>
<dbReference type="RefSeq" id="WP_166209826.1">
    <property type="nucleotide sequence ID" value="NZ_CP088285.1"/>
</dbReference>
<reference evidence="1" key="1">
    <citation type="submission" date="2020-06" db="EMBL/GenBank/DDBJ databases">
        <title>Whole Genome Sequence of Bradyrhizobium sp. Strain 1S1.</title>
        <authorList>
            <person name="Bromfield E.S.P."/>
            <person name="Cloutier S."/>
        </authorList>
    </citation>
    <scope>NUCLEOTIDE SEQUENCE [LARGE SCALE GENOMIC DNA]</scope>
    <source>
        <strain evidence="1">1S1</strain>
    </source>
</reference>
<dbReference type="EMBL" id="JAAOLE020000001">
    <property type="protein sequence ID" value="NVI42690.1"/>
    <property type="molecule type" value="Genomic_DNA"/>
</dbReference>
<dbReference type="EMBL" id="CP147711">
    <property type="protein sequence ID" value="WXC81610.1"/>
    <property type="molecule type" value="Genomic_DNA"/>
</dbReference>
<gene>
    <name evidence="1" type="ORF">HAP48_006155</name>
    <name evidence="2" type="ORF">WDK88_08295</name>
</gene>
<accession>A0A973ZZ68</accession>
<reference evidence="2" key="3">
    <citation type="submission" date="2024-03" db="EMBL/GenBank/DDBJ databases">
        <authorList>
            <person name="Bromfield E.S.P."/>
            <person name="Cloutier S."/>
        </authorList>
    </citation>
    <scope>NUCLEOTIDE SEQUENCE</scope>
    <source>
        <strain evidence="2">5S5</strain>
    </source>
</reference>
<evidence type="ECO:0000313" key="3">
    <source>
        <dbReference type="Proteomes" id="UP001432046"/>
    </source>
</evidence>
<protein>
    <submittedName>
        <fullName evidence="1">Uncharacterized protein</fullName>
    </submittedName>
</protein>
<sequence>MAASRSLTSSARSLDPLDAMTWIARITCEVLALIARENAKGIAGQNQHH</sequence>
<dbReference type="AlphaFoldDB" id="A0A973ZZ68"/>
<evidence type="ECO:0000313" key="2">
    <source>
        <dbReference type="EMBL" id="WXC81610.1"/>
    </source>
</evidence>